<dbReference type="AlphaFoldDB" id="A0A367RQ35"/>
<protein>
    <recommendedName>
        <fullName evidence="1">TniQ domain-containing protein</fullName>
    </recommendedName>
</protein>
<dbReference type="Pfam" id="PF06527">
    <property type="entry name" value="TniQ"/>
    <property type="match status" value="1"/>
</dbReference>
<evidence type="ECO:0000313" key="3">
    <source>
        <dbReference type="Proteomes" id="UP000252107"/>
    </source>
</evidence>
<dbReference type="Proteomes" id="UP000252107">
    <property type="component" value="Unassembled WGS sequence"/>
</dbReference>
<keyword evidence="3" id="KW-1185">Reference proteome</keyword>
<sequence>MCSNKKLLRRPRPYIDESLIGYIARLADTNYYPSPNYILKISQLRVTGIYSNIFISKIDDLCILSQIAEVEDSILWAMAFSSTNSCSSAYIFTSVVKAFGENISTSLFNKTGPRFCPICWQTKAYYSQVWHLSRVTVCPFHKCFLIDTCYNCNNKIKFLRPRLFKCQCGFDLRDSQINIANIEEFALSFQIYKLCQVPEIESINYNSQIQDLEAAKSNKLNNLSDYNYDSFEGLIAKEPRVRNDTFFPLLGLEKLLNFRT</sequence>
<organism evidence="2 3">
    <name type="scientific">Nostoc minutum NIES-26</name>
    <dbReference type="NCBI Taxonomy" id="1844469"/>
    <lineage>
        <taxon>Bacteria</taxon>
        <taxon>Bacillati</taxon>
        <taxon>Cyanobacteriota</taxon>
        <taxon>Cyanophyceae</taxon>
        <taxon>Nostocales</taxon>
        <taxon>Nostocaceae</taxon>
        <taxon>Nostoc</taxon>
    </lineage>
</organism>
<evidence type="ECO:0000313" key="2">
    <source>
        <dbReference type="EMBL" id="RCJ38658.1"/>
    </source>
</evidence>
<evidence type="ECO:0000259" key="1">
    <source>
        <dbReference type="Pfam" id="PF06527"/>
    </source>
</evidence>
<reference evidence="2" key="1">
    <citation type="submission" date="2016-04" db="EMBL/GenBank/DDBJ databases">
        <authorList>
            <person name="Tabuchi Yagui T.R."/>
        </authorList>
    </citation>
    <scope>NUCLEOTIDE SEQUENCE [LARGE SCALE GENOMIC DNA]</scope>
    <source>
        <strain evidence="2">NIES-26</strain>
    </source>
</reference>
<dbReference type="EMBL" id="LXQD01000096">
    <property type="protein sequence ID" value="RCJ38658.1"/>
    <property type="molecule type" value="Genomic_DNA"/>
</dbReference>
<proteinExistence type="predicted"/>
<name>A0A367RQ35_9NOSO</name>
<gene>
    <name evidence="2" type="ORF">A6770_39670</name>
</gene>
<accession>A0A367RQ35</accession>
<dbReference type="InterPro" id="IPR009492">
    <property type="entry name" value="TniQ"/>
</dbReference>
<feature type="domain" description="TniQ" evidence="1">
    <location>
        <begin position="9"/>
        <end position="145"/>
    </location>
</feature>
<comment type="caution">
    <text evidence="2">The sequence shown here is derived from an EMBL/GenBank/DDBJ whole genome shotgun (WGS) entry which is preliminary data.</text>
</comment>